<dbReference type="Gene3D" id="1.10.260.40">
    <property type="entry name" value="lambda repressor-like DNA-binding domains"/>
    <property type="match status" value="1"/>
</dbReference>
<dbReference type="Proteomes" id="UP000215223">
    <property type="component" value="Unassembled WGS sequence"/>
</dbReference>
<feature type="region of interest" description="Disordered" evidence="1">
    <location>
        <begin position="135"/>
        <end position="168"/>
    </location>
</feature>
<keyword evidence="3" id="KW-1185">Reference proteome</keyword>
<dbReference type="AlphaFoldDB" id="A0A229SJ49"/>
<protein>
    <submittedName>
        <fullName evidence="2">Uncharacterized protein</fullName>
    </submittedName>
</protein>
<evidence type="ECO:0000256" key="1">
    <source>
        <dbReference type="SAM" id="MobiDB-lite"/>
    </source>
</evidence>
<dbReference type="GO" id="GO:0003677">
    <property type="term" value="F:DNA binding"/>
    <property type="evidence" value="ECO:0007669"/>
    <property type="project" value="InterPro"/>
</dbReference>
<gene>
    <name evidence="2" type="ORF">CFP71_01470</name>
</gene>
<dbReference type="OrthoDB" id="4334712at2"/>
<dbReference type="RefSeq" id="WP_093932010.1">
    <property type="nucleotide sequence ID" value="NZ_NMQT01000007.1"/>
</dbReference>
<sequence length="168" mass="18318">MNTTLTTESDFMARLRELRDRSGLSIRALAAATGQSRSTLADSLARNTLPGNENQMRVLLRALLRAVPGEPGLDEYLADWRHLIGRRHHRDGGCAPVDRILLALEIAEQRGGAEAPGLRKAKEIVLSEASLRKFSPPGEYAANSPGSPVPPVLSDPLLPAPPHQRRHE</sequence>
<evidence type="ECO:0000313" key="3">
    <source>
        <dbReference type="Proteomes" id="UP000215223"/>
    </source>
</evidence>
<proteinExistence type="predicted"/>
<reference evidence="2 3" key="1">
    <citation type="submission" date="2017-07" db="EMBL/GenBank/DDBJ databases">
        <title>Amycolatopsis thailandensis Genome sequencing and assembly.</title>
        <authorList>
            <person name="Kaur N."/>
            <person name="Mayilraj S."/>
        </authorList>
    </citation>
    <scope>NUCLEOTIDE SEQUENCE [LARGE SCALE GENOMIC DNA]</scope>
    <source>
        <strain evidence="2 3">JCM 16380</strain>
    </source>
</reference>
<evidence type="ECO:0000313" key="2">
    <source>
        <dbReference type="EMBL" id="OXM58711.1"/>
    </source>
</evidence>
<accession>A0A229SJ49</accession>
<dbReference type="Pfam" id="PF13560">
    <property type="entry name" value="HTH_31"/>
    <property type="match status" value="1"/>
</dbReference>
<dbReference type="InterPro" id="IPR010982">
    <property type="entry name" value="Lambda_DNA-bd_dom_sf"/>
</dbReference>
<name>A0A229SJ49_9PSEU</name>
<dbReference type="EMBL" id="NMQT01000007">
    <property type="protein sequence ID" value="OXM58711.1"/>
    <property type="molecule type" value="Genomic_DNA"/>
</dbReference>
<dbReference type="InterPro" id="IPR001387">
    <property type="entry name" value="Cro/C1-type_HTH"/>
</dbReference>
<feature type="compositionally biased region" description="Pro residues" evidence="1">
    <location>
        <begin position="147"/>
        <end position="162"/>
    </location>
</feature>
<organism evidence="2 3">
    <name type="scientific">Amycolatopsis thailandensis</name>
    <dbReference type="NCBI Taxonomy" id="589330"/>
    <lineage>
        <taxon>Bacteria</taxon>
        <taxon>Bacillati</taxon>
        <taxon>Actinomycetota</taxon>
        <taxon>Actinomycetes</taxon>
        <taxon>Pseudonocardiales</taxon>
        <taxon>Pseudonocardiaceae</taxon>
        <taxon>Amycolatopsis</taxon>
    </lineage>
</organism>
<dbReference type="SUPFAM" id="SSF47413">
    <property type="entry name" value="lambda repressor-like DNA-binding domains"/>
    <property type="match status" value="1"/>
</dbReference>
<comment type="caution">
    <text evidence="2">The sequence shown here is derived from an EMBL/GenBank/DDBJ whole genome shotgun (WGS) entry which is preliminary data.</text>
</comment>
<dbReference type="CDD" id="cd00093">
    <property type="entry name" value="HTH_XRE"/>
    <property type="match status" value="1"/>
</dbReference>